<feature type="signal peptide" evidence="2">
    <location>
        <begin position="1"/>
        <end position="19"/>
    </location>
</feature>
<feature type="compositionally biased region" description="Basic and acidic residues" evidence="1">
    <location>
        <begin position="58"/>
        <end position="86"/>
    </location>
</feature>
<feature type="compositionally biased region" description="Basic and acidic residues" evidence="1">
    <location>
        <begin position="94"/>
        <end position="125"/>
    </location>
</feature>
<protein>
    <recommendedName>
        <fullName evidence="3">DUF7137 domain-containing protein</fullName>
    </recommendedName>
</protein>
<evidence type="ECO:0000259" key="3">
    <source>
        <dbReference type="Pfam" id="PF23585"/>
    </source>
</evidence>
<evidence type="ECO:0000256" key="2">
    <source>
        <dbReference type="SAM" id="SignalP"/>
    </source>
</evidence>
<dbReference type="PANTHER" id="PTHR42028:SF1">
    <property type="entry name" value="YALI0E30657P"/>
    <property type="match status" value="1"/>
</dbReference>
<reference evidence="4" key="1">
    <citation type="submission" date="2022-07" db="EMBL/GenBank/DDBJ databases">
        <title>Phylogenomic reconstructions and comparative analyses of Kickxellomycotina fungi.</title>
        <authorList>
            <person name="Reynolds N.K."/>
            <person name="Stajich J.E."/>
            <person name="Barry K."/>
            <person name="Grigoriev I.V."/>
            <person name="Crous P."/>
            <person name="Smith M.E."/>
        </authorList>
    </citation>
    <scope>NUCLEOTIDE SEQUENCE</scope>
    <source>
        <strain evidence="4">RSA 1196</strain>
    </source>
</reference>
<gene>
    <name evidence="4" type="ORF">IWQ62_001255</name>
</gene>
<dbReference type="Proteomes" id="UP001150925">
    <property type="component" value="Unassembled WGS sequence"/>
</dbReference>
<dbReference type="OrthoDB" id="2435509at2759"/>
<dbReference type="Pfam" id="PF23585">
    <property type="entry name" value="DUF7137"/>
    <property type="match status" value="1"/>
</dbReference>
<dbReference type="AlphaFoldDB" id="A0A9W8ASV5"/>
<name>A0A9W8ASV5_9FUNG</name>
<evidence type="ECO:0000313" key="4">
    <source>
        <dbReference type="EMBL" id="KAJ1968431.1"/>
    </source>
</evidence>
<keyword evidence="2" id="KW-0732">Signal</keyword>
<dbReference type="InterPro" id="IPR055561">
    <property type="entry name" value="DUF7137"/>
</dbReference>
<keyword evidence="5" id="KW-1185">Reference proteome</keyword>
<evidence type="ECO:0000256" key="1">
    <source>
        <dbReference type="SAM" id="MobiDB-lite"/>
    </source>
</evidence>
<sequence>MRCEYLLLLSTILACGAVAFSTPSNPLLTNRDLSRLAQQGASFQKLLRRQDSPSSSDSNDKKDSPSDSKETTSSSDKKDTSSDSKETTSSSDKSSNDKESSDETPTKTDKDKSSSSSDSDNKDESVDPAFEDQEGIDAVARVVMVEPPASVATPVFEFDQPIDFKWKYTGLTDPPESITITIAIPVIEKPGTFSFYELGNTSASTTEWTWDPATEKPSNMNLPEKGEYKFLIYNADLGREQTETNYGSLSQFTMKFRMYRSSYNDQSKCTDCIIASDDYSSASGVYLNAAITWCLGGFVVTLLHLL</sequence>
<feature type="chain" id="PRO_5040857761" description="DUF7137 domain-containing protein" evidence="2">
    <location>
        <begin position="20"/>
        <end position="306"/>
    </location>
</feature>
<dbReference type="EMBL" id="JANBPY010000185">
    <property type="protein sequence ID" value="KAJ1968431.1"/>
    <property type="molecule type" value="Genomic_DNA"/>
</dbReference>
<comment type="caution">
    <text evidence="4">The sequence shown here is derived from an EMBL/GenBank/DDBJ whole genome shotgun (WGS) entry which is preliminary data.</text>
</comment>
<dbReference type="PROSITE" id="PS51257">
    <property type="entry name" value="PROKAR_LIPOPROTEIN"/>
    <property type="match status" value="1"/>
</dbReference>
<organism evidence="4 5">
    <name type="scientific">Dispira parvispora</name>
    <dbReference type="NCBI Taxonomy" id="1520584"/>
    <lineage>
        <taxon>Eukaryota</taxon>
        <taxon>Fungi</taxon>
        <taxon>Fungi incertae sedis</taxon>
        <taxon>Zoopagomycota</taxon>
        <taxon>Kickxellomycotina</taxon>
        <taxon>Dimargaritomycetes</taxon>
        <taxon>Dimargaritales</taxon>
        <taxon>Dimargaritaceae</taxon>
        <taxon>Dispira</taxon>
    </lineage>
</organism>
<feature type="region of interest" description="Disordered" evidence="1">
    <location>
        <begin position="39"/>
        <end position="132"/>
    </location>
</feature>
<feature type="domain" description="DUF7137" evidence="3">
    <location>
        <begin position="139"/>
        <end position="263"/>
    </location>
</feature>
<dbReference type="PANTHER" id="PTHR42028">
    <property type="entry name" value="CHROMOSOME 1, WHOLE GENOME SHOTGUN SEQUENCE"/>
    <property type="match status" value="1"/>
</dbReference>
<evidence type="ECO:0000313" key="5">
    <source>
        <dbReference type="Proteomes" id="UP001150925"/>
    </source>
</evidence>
<accession>A0A9W8ASV5</accession>
<proteinExistence type="predicted"/>